<dbReference type="InterPro" id="IPR011009">
    <property type="entry name" value="Kinase-like_dom_sf"/>
</dbReference>
<dbReference type="SMART" id="SM00220">
    <property type="entry name" value="S_TKc"/>
    <property type="match status" value="1"/>
</dbReference>
<evidence type="ECO:0000256" key="5">
    <source>
        <dbReference type="ARBA" id="ARBA00022777"/>
    </source>
</evidence>
<keyword evidence="4 9" id="KW-0547">Nucleotide-binding</keyword>
<comment type="similarity">
    <text evidence="10">Belongs to the protein kinase superfamily.</text>
</comment>
<evidence type="ECO:0000256" key="6">
    <source>
        <dbReference type="ARBA" id="ARBA00022840"/>
    </source>
</evidence>
<name>A0A6A0H8C9_HYAAZ</name>
<dbReference type="GO" id="GO:0005737">
    <property type="term" value="C:cytoplasm"/>
    <property type="evidence" value="ECO:0007669"/>
    <property type="project" value="TreeGrafter"/>
</dbReference>
<dbReference type="EC" id="2.7.11.1" evidence="1"/>
<dbReference type="PROSITE" id="PS00107">
    <property type="entry name" value="PROTEIN_KINASE_ATP"/>
    <property type="match status" value="1"/>
</dbReference>
<dbReference type="InterPro" id="IPR016024">
    <property type="entry name" value="ARM-type_fold"/>
</dbReference>
<dbReference type="InterPro" id="IPR017441">
    <property type="entry name" value="Protein_kinase_ATP_BS"/>
</dbReference>
<dbReference type="InterPro" id="IPR008271">
    <property type="entry name" value="Ser/Thr_kinase_AS"/>
</dbReference>
<dbReference type="PANTHER" id="PTHR22983:SF6">
    <property type="entry name" value="SERINE_THREONINE-PROTEIN KINASE 36"/>
    <property type="match status" value="1"/>
</dbReference>
<dbReference type="Pfam" id="PF00069">
    <property type="entry name" value="Pkinase"/>
    <property type="match status" value="1"/>
</dbReference>
<feature type="domain" description="Protein kinase" evidence="11">
    <location>
        <begin position="4"/>
        <end position="254"/>
    </location>
</feature>
<evidence type="ECO:0000256" key="2">
    <source>
        <dbReference type="ARBA" id="ARBA00022527"/>
    </source>
</evidence>
<dbReference type="SUPFAM" id="SSF48371">
    <property type="entry name" value="ARM repeat"/>
    <property type="match status" value="1"/>
</dbReference>
<evidence type="ECO:0000313" key="12">
    <source>
        <dbReference type="EMBL" id="KAA0201534.1"/>
    </source>
</evidence>
<dbReference type="OrthoDB" id="266718at2759"/>
<evidence type="ECO:0000256" key="1">
    <source>
        <dbReference type="ARBA" id="ARBA00012513"/>
    </source>
</evidence>
<evidence type="ECO:0000256" key="7">
    <source>
        <dbReference type="ARBA" id="ARBA00047899"/>
    </source>
</evidence>
<protein>
    <recommendedName>
        <fullName evidence="1">non-specific serine/threonine protein kinase</fullName>
        <ecNumber evidence="1">2.7.11.1</ecNumber>
    </recommendedName>
</protein>
<dbReference type="FunFam" id="3.30.200.20:FF:000042">
    <property type="entry name" value="Aurora kinase A"/>
    <property type="match status" value="1"/>
</dbReference>
<keyword evidence="2 10" id="KW-0723">Serine/threonine-protein kinase</keyword>
<dbReference type="InterPro" id="IPR000719">
    <property type="entry name" value="Prot_kinase_dom"/>
</dbReference>
<dbReference type="SUPFAM" id="SSF56112">
    <property type="entry name" value="Protein kinase-like (PK-like)"/>
    <property type="match status" value="1"/>
</dbReference>
<dbReference type="GO" id="GO:0005524">
    <property type="term" value="F:ATP binding"/>
    <property type="evidence" value="ECO:0007669"/>
    <property type="project" value="UniProtKB-UniRule"/>
</dbReference>
<dbReference type="Gene3D" id="1.10.510.10">
    <property type="entry name" value="Transferase(Phosphotransferase) domain 1"/>
    <property type="match status" value="1"/>
</dbReference>
<dbReference type="GO" id="GO:0004674">
    <property type="term" value="F:protein serine/threonine kinase activity"/>
    <property type="evidence" value="ECO:0007669"/>
    <property type="project" value="UniProtKB-KW"/>
</dbReference>
<dbReference type="PROSITE" id="PS50011">
    <property type="entry name" value="PROTEIN_KINASE_DOM"/>
    <property type="match status" value="1"/>
</dbReference>
<evidence type="ECO:0000256" key="9">
    <source>
        <dbReference type="PROSITE-ProRule" id="PRU10141"/>
    </source>
</evidence>
<evidence type="ECO:0000259" key="11">
    <source>
        <dbReference type="PROSITE" id="PS50011"/>
    </source>
</evidence>
<keyword evidence="6 9" id="KW-0067">ATP-binding</keyword>
<keyword evidence="3" id="KW-0808">Transferase</keyword>
<evidence type="ECO:0000256" key="8">
    <source>
        <dbReference type="ARBA" id="ARBA00048679"/>
    </source>
</evidence>
<feature type="binding site" evidence="9">
    <location>
        <position position="33"/>
    </location>
    <ligand>
        <name>ATP</name>
        <dbReference type="ChEBI" id="CHEBI:30616"/>
    </ligand>
</feature>
<organism evidence="12">
    <name type="scientific">Hyalella azteca</name>
    <name type="common">Amphipod</name>
    <dbReference type="NCBI Taxonomy" id="294128"/>
    <lineage>
        <taxon>Eukaryota</taxon>
        <taxon>Metazoa</taxon>
        <taxon>Ecdysozoa</taxon>
        <taxon>Arthropoda</taxon>
        <taxon>Crustacea</taxon>
        <taxon>Multicrustacea</taxon>
        <taxon>Malacostraca</taxon>
        <taxon>Eumalacostraca</taxon>
        <taxon>Peracarida</taxon>
        <taxon>Amphipoda</taxon>
        <taxon>Senticaudata</taxon>
        <taxon>Talitrida</taxon>
        <taxon>Talitroidea</taxon>
        <taxon>Hyalellidae</taxon>
        <taxon>Hyalella</taxon>
    </lineage>
</organism>
<dbReference type="EMBL" id="JQDR03005386">
    <property type="protein sequence ID" value="KAA0201534.1"/>
    <property type="molecule type" value="Genomic_DNA"/>
</dbReference>
<dbReference type="PROSITE" id="PS00108">
    <property type="entry name" value="PROTEIN_KINASE_ST"/>
    <property type="match status" value="1"/>
</dbReference>
<dbReference type="GO" id="GO:0007224">
    <property type="term" value="P:smoothened signaling pathway"/>
    <property type="evidence" value="ECO:0007669"/>
    <property type="project" value="TreeGrafter"/>
</dbReference>
<comment type="catalytic activity">
    <reaction evidence="7">
        <text>L-threonyl-[protein] + ATP = O-phospho-L-threonyl-[protein] + ADP + H(+)</text>
        <dbReference type="Rhea" id="RHEA:46608"/>
        <dbReference type="Rhea" id="RHEA-COMP:11060"/>
        <dbReference type="Rhea" id="RHEA-COMP:11605"/>
        <dbReference type="ChEBI" id="CHEBI:15378"/>
        <dbReference type="ChEBI" id="CHEBI:30013"/>
        <dbReference type="ChEBI" id="CHEBI:30616"/>
        <dbReference type="ChEBI" id="CHEBI:61977"/>
        <dbReference type="ChEBI" id="CHEBI:456216"/>
        <dbReference type="EC" id="2.7.11.1"/>
    </reaction>
</comment>
<evidence type="ECO:0000256" key="3">
    <source>
        <dbReference type="ARBA" id="ARBA00022679"/>
    </source>
</evidence>
<dbReference type="Proteomes" id="UP000711488">
    <property type="component" value="Unassembled WGS sequence"/>
</dbReference>
<reference evidence="12" key="2">
    <citation type="journal article" date="2018" name="Environ. Sci. Technol.">
        <title>The Toxicogenome of Hyalella azteca: A Model for Sediment Ecotoxicology and Evolutionary Toxicology.</title>
        <authorList>
            <person name="Poynton H.C."/>
            <person name="Hasenbein S."/>
            <person name="Benoit J.B."/>
            <person name="Sepulveda M.S."/>
            <person name="Poelchau M.F."/>
            <person name="Hughes D.S.T."/>
            <person name="Murali S.C."/>
            <person name="Chen S."/>
            <person name="Glastad K.M."/>
            <person name="Goodisman M.A.D."/>
            <person name="Werren J.H."/>
            <person name="Vineis J.H."/>
            <person name="Bowen J.L."/>
            <person name="Friedrich M."/>
            <person name="Jones J."/>
            <person name="Robertson H.M."/>
            <person name="Feyereisen R."/>
            <person name="Mechler-Hickson A."/>
            <person name="Mathers N."/>
            <person name="Lee C.E."/>
            <person name="Colbourne J.K."/>
            <person name="Biales A."/>
            <person name="Johnston J.S."/>
            <person name="Wellborn G.A."/>
            <person name="Rosendale A.J."/>
            <person name="Cridge A.G."/>
            <person name="Munoz-Torres M.C."/>
            <person name="Bain P.A."/>
            <person name="Manny A.R."/>
            <person name="Major K.M."/>
            <person name="Lambert F.N."/>
            <person name="Vulpe C.D."/>
            <person name="Tuck P."/>
            <person name="Blalock B.J."/>
            <person name="Lin Y.Y."/>
            <person name="Smith M.E."/>
            <person name="Ochoa-Acuna H."/>
            <person name="Chen M.M."/>
            <person name="Childers C.P."/>
            <person name="Qu J."/>
            <person name="Dugan S."/>
            <person name="Lee S.L."/>
            <person name="Chao H."/>
            <person name="Dinh H."/>
            <person name="Han Y."/>
            <person name="Doddapaneni H."/>
            <person name="Worley K.C."/>
            <person name="Muzny D.M."/>
            <person name="Gibbs R.A."/>
            <person name="Richards S."/>
        </authorList>
    </citation>
    <scope>NUCLEOTIDE SEQUENCE</scope>
    <source>
        <strain evidence="12">HAZT.00-mixed</strain>
        <tissue evidence="12">Whole organism</tissue>
    </source>
</reference>
<reference evidence="12" key="1">
    <citation type="submission" date="2014-08" db="EMBL/GenBank/DDBJ databases">
        <authorList>
            <person name="Murali S."/>
            <person name="Richards S."/>
            <person name="Bandaranaike D."/>
            <person name="Bellair M."/>
            <person name="Blankenburg K."/>
            <person name="Chao H."/>
            <person name="Dinh H."/>
            <person name="Doddapaneni H."/>
            <person name="Dugan-Rocha S."/>
            <person name="Elkadiri S."/>
            <person name="Gnanaolivu R."/>
            <person name="Hughes D."/>
            <person name="Lee S."/>
            <person name="Li M."/>
            <person name="Ming W."/>
            <person name="Munidasa M."/>
            <person name="Muniz J."/>
            <person name="Nguyen L."/>
            <person name="Osuji N."/>
            <person name="Pu L.-L."/>
            <person name="Puazo M."/>
            <person name="Skinner E."/>
            <person name="Qu C."/>
            <person name="Quiroz J."/>
            <person name="Raj R."/>
            <person name="Weissenberger G."/>
            <person name="Xin Y."/>
            <person name="Zou X."/>
            <person name="Han Y."/>
            <person name="Worley K."/>
            <person name="Muzny D."/>
            <person name="Gibbs R."/>
        </authorList>
    </citation>
    <scope>NUCLEOTIDE SEQUENCE</scope>
    <source>
        <strain evidence="12">HAZT.00-mixed</strain>
        <tissue evidence="12">Whole organism</tissue>
    </source>
</reference>
<evidence type="ECO:0000256" key="4">
    <source>
        <dbReference type="ARBA" id="ARBA00022741"/>
    </source>
</evidence>
<comment type="catalytic activity">
    <reaction evidence="8">
        <text>L-seryl-[protein] + ATP = O-phospho-L-seryl-[protein] + ADP + H(+)</text>
        <dbReference type="Rhea" id="RHEA:17989"/>
        <dbReference type="Rhea" id="RHEA-COMP:9863"/>
        <dbReference type="Rhea" id="RHEA-COMP:11604"/>
        <dbReference type="ChEBI" id="CHEBI:15378"/>
        <dbReference type="ChEBI" id="CHEBI:29999"/>
        <dbReference type="ChEBI" id="CHEBI:30616"/>
        <dbReference type="ChEBI" id="CHEBI:83421"/>
        <dbReference type="ChEBI" id="CHEBI:456216"/>
        <dbReference type="EC" id="2.7.11.1"/>
    </reaction>
</comment>
<sequence>MGRYKVLEAIGEGSFGKVFRGECRDTQRIVALKFIPKHLKGDSELISLRRECEIQRGLFHPNIVLMLDSFETEREVVAVSEYVPQQLCALLQANGALNEVMVRGIACNLVSALYYLHSHRIVHRDIKPQNILLTESGTAKLCDFGFSKKMEINTYVLESIKGTPLYMAPELIEQQPYDQKADLWSLGCILFELLTGTPPFCTNSIVHLIEMVRTKPVQWPTGCSRNCVDFLQGLLQKDQDKRLEWPDVLQHPWVSTGITVVPHNPRIASLTSPLTQSQQQVKEHQKQQLVLRNMGQPNLLPKALSRKYFSEAQVVPDLEAMKLDAPKDNTTGVASASSQLLASILAIMTQILRSDDPSPGVELDGIVRSIIAAAAPVSATEQNSEETALRFLLMSLLTHTAALVRSRCSTLLAHLTSRCSALVSRSLAGQHKVLCDLINLENDPNRSVCKAASFALTRLQQHTTLLKQPA</sequence>
<dbReference type="FunFam" id="1.10.510.10:FF:000571">
    <property type="entry name" value="Maternal embryonic leucine zipper kinase"/>
    <property type="match status" value="1"/>
</dbReference>
<gene>
    <name evidence="12" type="ORF">HAZT_HAZT005426</name>
</gene>
<keyword evidence="5" id="KW-0418">Kinase</keyword>
<comment type="caution">
    <text evidence="12">The sequence shown here is derived from an EMBL/GenBank/DDBJ whole genome shotgun (WGS) entry which is preliminary data.</text>
</comment>
<dbReference type="AlphaFoldDB" id="A0A6A0H8C9"/>
<evidence type="ECO:0000256" key="10">
    <source>
        <dbReference type="RuleBase" id="RU000304"/>
    </source>
</evidence>
<accession>A0A6A0H8C9</accession>
<dbReference type="PANTHER" id="PTHR22983">
    <property type="entry name" value="PROTEIN KINASE RELATED"/>
    <property type="match status" value="1"/>
</dbReference>
<proteinExistence type="inferred from homology"/>
<reference evidence="12" key="3">
    <citation type="submission" date="2019-06" db="EMBL/GenBank/DDBJ databases">
        <authorList>
            <person name="Poynton C."/>
            <person name="Hasenbein S."/>
            <person name="Benoit J.B."/>
            <person name="Sepulveda M.S."/>
            <person name="Poelchau M.F."/>
            <person name="Murali S.C."/>
            <person name="Chen S."/>
            <person name="Glastad K.M."/>
            <person name="Werren J.H."/>
            <person name="Vineis J.H."/>
            <person name="Bowen J.L."/>
            <person name="Friedrich M."/>
            <person name="Jones J."/>
            <person name="Robertson H.M."/>
            <person name="Feyereisen R."/>
            <person name="Mechler-Hickson A."/>
            <person name="Mathers N."/>
            <person name="Lee C.E."/>
            <person name="Colbourne J.K."/>
            <person name="Biales A."/>
            <person name="Johnston J.S."/>
            <person name="Wellborn G.A."/>
            <person name="Rosendale A.J."/>
            <person name="Cridge A.G."/>
            <person name="Munoz-Torres M.C."/>
            <person name="Bain P.A."/>
            <person name="Manny A.R."/>
            <person name="Major K.M."/>
            <person name="Lambert F.N."/>
            <person name="Vulpe C.D."/>
            <person name="Tuck P."/>
            <person name="Blalock B.J."/>
            <person name="Lin Y.-Y."/>
            <person name="Smith M.E."/>
            <person name="Ochoa-Acuna H."/>
            <person name="Chen M.-J.M."/>
            <person name="Childers C.P."/>
            <person name="Qu J."/>
            <person name="Dugan S."/>
            <person name="Lee S.L."/>
            <person name="Chao H."/>
            <person name="Dinh H."/>
            <person name="Han Y."/>
            <person name="Doddapaneni H."/>
            <person name="Worley K.C."/>
            <person name="Muzny D.M."/>
            <person name="Gibbs R.A."/>
            <person name="Richards S."/>
        </authorList>
    </citation>
    <scope>NUCLEOTIDE SEQUENCE</scope>
    <source>
        <strain evidence="12">HAZT.00-mixed</strain>
        <tissue evidence="12">Whole organism</tissue>
    </source>
</reference>